<protein>
    <recommendedName>
        <fullName evidence="4">Cupin 2 conserved barrel domain-containing protein</fullName>
    </recommendedName>
</protein>
<dbReference type="Proteomes" id="UP000033664">
    <property type="component" value="Unassembled WGS sequence"/>
</dbReference>
<dbReference type="Gene3D" id="2.60.120.10">
    <property type="entry name" value="Jelly Rolls"/>
    <property type="match status" value="1"/>
</dbReference>
<keyword evidence="1" id="KW-0732">Signal</keyword>
<gene>
    <name evidence="2" type="ORF">TW72_00355</name>
</gene>
<comment type="caution">
    <text evidence="2">The sequence shown here is derived from an EMBL/GenBank/DDBJ whole genome shotgun (WGS) entry which is preliminary data.</text>
</comment>
<dbReference type="InterPro" id="IPR014710">
    <property type="entry name" value="RmlC-like_jellyroll"/>
</dbReference>
<dbReference type="OrthoDB" id="5917767at2"/>
<dbReference type="InterPro" id="IPR011051">
    <property type="entry name" value="RmlC_Cupin_sf"/>
</dbReference>
<dbReference type="RefSeq" id="WP_052698167.1">
    <property type="nucleotide sequence ID" value="NZ_JXXY01000005.1"/>
</dbReference>
<dbReference type="GeneID" id="58226938"/>
<feature type="chain" id="PRO_5002475165" description="Cupin 2 conserved barrel domain-containing protein" evidence="1">
    <location>
        <begin position="23"/>
        <end position="120"/>
    </location>
</feature>
<feature type="signal peptide" evidence="1">
    <location>
        <begin position="1"/>
        <end position="22"/>
    </location>
</feature>
<reference evidence="2 3" key="1">
    <citation type="journal article" date="2015" name="BMC Genomics">
        <title>Genome mining reveals unlocked bioactive potential of marine Gram-negative bacteria.</title>
        <authorList>
            <person name="Machado H."/>
            <person name="Sonnenschein E.C."/>
            <person name="Melchiorsen J."/>
            <person name="Gram L."/>
        </authorList>
    </citation>
    <scope>NUCLEOTIDE SEQUENCE [LARGE SCALE GENOMIC DNA]</scope>
    <source>
        <strain evidence="2 3">S3137</strain>
    </source>
</reference>
<dbReference type="eggNOG" id="COG1917">
    <property type="taxonomic scope" value="Bacteria"/>
</dbReference>
<evidence type="ECO:0008006" key="4">
    <source>
        <dbReference type="Google" id="ProtNLM"/>
    </source>
</evidence>
<dbReference type="EMBL" id="JXXZ01000001">
    <property type="protein sequence ID" value="KJZ02174.1"/>
    <property type="molecule type" value="Genomic_DNA"/>
</dbReference>
<evidence type="ECO:0000256" key="1">
    <source>
        <dbReference type="SAM" id="SignalP"/>
    </source>
</evidence>
<dbReference type="SUPFAM" id="SSF51182">
    <property type="entry name" value="RmlC-like cupins"/>
    <property type="match status" value="1"/>
</dbReference>
<sequence length="120" mass="13390">MNTQLVIAMMTLLASLQGVAKAAIPAHNAAPAQYQVLFENDQVLTLKMTLAANERDKWHSHHSETVYFQRGGTLAIETEHGMQEVTVADGEVMWHPSWRHRVTNLSAHPVVAIIVEQKPQ</sequence>
<organism evidence="2 3">
    <name type="scientific">Pseudoalteromonas ruthenica</name>
    <dbReference type="NCBI Taxonomy" id="151081"/>
    <lineage>
        <taxon>Bacteria</taxon>
        <taxon>Pseudomonadati</taxon>
        <taxon>Pseudomonadota</taxon>
        <taxon>Gammaproteobacteria</taxon>
        <taxon>Alteromonadales</taxon>
        <taxon>Pseudoalteromonadaceae</taxon>
        <taxon>Pseudoalteromonas</taxon>
    </lineage>
</organism>
<proteinExistence type="predicted"/>
<keyword evidence="3" id="KW-1185">Reference proteome</keyword>
<dbReference type="PATRIC" id="fig|151081.8.peg.1251"/>
<accession>A0A0F4Q4C7</accession>
<dbReference type="AlphaFoldDB" id="A0A0F4Q4C7"/>
<evidence type="ECO:0000313" key="2">
    <source>
        <dbReference type="EMBL" id="KJZ02174.1"/>
    </source>
</evidence>
<name>A0A0F4Q4C7_9GAMM</name>
<evidence type="ECO:0000313" key="3">
    <source>
        <dbReference type="Proteomes" id="UP000033664"/>
    </source>
</evidence>